<keyword evidence="7" id="KW-0067">ATP-binding</keyword>
<evidence type="ECO:0000256" key="4">
    <source>
        <dbReference type="ARBA" id="ARBA00022679"/>
    </source>
</evidence>
<feature type="domain" description="Histidine kinase" evidence="10">
    <location>
        <begin position="315"/>
        <end position="564"/>
    </location>
</feature>
<evidence type="ECO:0000256" key="5">
    <source>
        <dbReference type="ARBA" id="ARBA00022741"/>
    </source>
</evidence>
<dbReference type="CDD" id="cd00130">
    <property type="entry name" value="PAS"/>
    <property type="match status" value="1"/>
</dbReference>
<dbReference type="InterPro" id="IPR005467">
    <property type="entry name" value="His_kinase_dom"/>
</dbReference>
<evidence type="ECO:0000256" key="3">
    <source>
        <dbReference type="ARBA" id="ARBA00022553"/>
    </source>
</evidence>
<dbReference type="SUPFAM" id="SSF52172">
    <property type="entry name" value="CheY-like"/>
    <property type="match status" value="1"/>
</dbReference>
<dbReference type="InterPro" id="IPR000014">
    <property type="entry name" value="PAS"/>
</dbReference>
<dbReference type="PRINTS" id="PR00344">
    <property type="entry name" value="BCTRLSENSOR"/>
</dbReference>
<comment type="catalytic activity">
    <reaction evidence="1">
        <text>ATP + protein L-histidine = ADP + protein N-phospho-L-histidine.</text>
        <dbReference type="EC" id="2.7.13.3"/>
    </reaction>
</comment>
<dbReference type="InterPro" id="IPR003594">
    <property type="entry name" value="HATPase_dom"/>
</dbReference>
<dbReference type="KEGG" id="plon:Pla110_01860"/>
<dbReference type="Gene3D" id="1.10.287.130">
    <property type="match status" value="1"/>
</dbReference>
<organism evidence="13 14">
    <name type="scientific">Polystyrenella longa</name>
    <dbReference type="NCBI Taxonomy" id="2528007"/>
    <lineage>
        <taxon>Bacteria</taxon>
        <taxon>Pseudomonadati</taxon>
        <taxon>Planctomycetota</taxon>
        <taxon>Planctomycetia</taxon>
        <taxon>Planctomycetales</taxon>
        <taxon>Planctomycetaceae</taxon>
        <taxon>Polystyrenella</taxon>
    </lineage>
</organism>
<dbReference type="InterPro" id="IPR013767">
    <property type="entry name" value="PAS_fold"/>
</dbReference>
<dbReference type="Pfam" id="PF02518">
    <property type="entry name" value="HATPase_c"/>
    <property type="match status" value="1"/>
</dbReference>
<dbReference type="GO" id="GO:0000160">
    <property type="term" value="P:phosphorelay signal transduction system"/>
    <property type="evidence" value="ECO:0007669"/>
    <property type="project" value="UniProtKB-KW"/>
</dbReference>
<dbReference type="Pfam" id="PF00989">
    <property type="entry name" value="PAS"/>
    <property type="match status" value="1"/>
</dbReference>
<evidence type="ECO:0000256" key="8">
    <source>
        <dbReference type="ARBA" id="ARBA00023012"/>
    </source>
</evidence>
<dbReference type="Gene3D" id="3.40.50.2300">
    <property type="match status" value="1"/>
</dbReference>
<sequence length="567" mass="62978">MSPVVNAANSSEATTGRPFFKQATVLILSPRTAEQIRIKTWLQSSQVEVLLSAQLSEVREQIVAHHIDLLVIDDHSNEDHQATAGLALQLIEGIEALQLIERIESVQRWKIPFVVLTNNVNTETAVEVMKRGALDYLVKDDRLEDRLRSAAQRALANSRANQILSNLEGELNQFEQRTRLILDTAAEAFVSIDGDGTIVDWNVSAEKIFGFQTQEIVGKNITETIVPERYRQQVAEALLLFKKSPRLSESLRKFESTALKKDGHEVPITLSLNVVELETTHLIAGFACDISKRCDLESQLIQSEKMASLGHLAAGVAHEINNPVGFVTSNVATLVEYIEVFKEVITLQTEALEGVGSADDSLLSAQLKKIEQYKQKEDYEYLKGDIDDLISESTEGLIRVKEIVQNLKTFARVDDAETKEANINDCLDATLKVIWNEIKYNCELVQNYGDLPPLRCYPGQLNHVFMNLLVNAAHAIQERGTIVVTTKADDKQILVSIRDDGHGIEPEHLPQLFTPFFTTKPVGKGTGLGLSIAYGIIQKHKGMIDVKTEIGKGTTFTVELPFEGVEG</sequence>
<dbReference type="SMART" id="SM00091">
    <property type="entry name" value="PAS"/>
    <property type="match status" value="1"/>
</dbReference>
<dbReference type="PROSITE" id="PS50109">
    <property type="entry name" value="HIS_KIN"/>
    <property type="match status" value="1"/>
</dbReference>
<dbReference type="PROSITE" id="PS50112">
    <property type="entry name" value="PAS"/>
    <property type="match status" value="1"/>
</dbReference>
<dbReference type="InterPro" id="IPR001789">
    <property type="entry name" value="Sig_transdc_resp-reg_receiver"/>
</dbReference>
<evidence type="ECO:0000259" key="10">
    <source>
        <dbReference type="PROSITE" id="PS50109"/>
    </source>
</evidence>
<name>A0A518CGY0_9PLAN</name>
<dbReference type="SMART" id="SM00387">
    <property type="entry name" value="HATPase_c"/>
    <property type="match status" value="1"/>
</dbReference>
<dbReference type="GO" id="GO:0004673">
    <property type="term" value="F:protein histidine kinase activity"/>
    <property type="evidence" value="ECO:0007669"/>
    <property type="project" value="UniProtKB-EC"/>
</dbReference>
<evidence type="ECO:0000259" key="12">
    <source>
        <dbReference type="PROSITE" id="PS50112"/>
    </source>
</evidence>
<evidence type="ECO:0000256" key="9">
    <source>
        <dbReference type="PROSITE-ProRule" id="PRU00169"/>
    </source>
</evidence>
<keyword evidence="4 13" id="KW-0808">Transferase</keyword>
<dbReference type="NCBIfam" id="TIGR00229">
    <property type="entry name" value="sensory_box"/>
    <property type="match status" value="1"/>
</dbReference>
<evidence type="ECO:0000256" key="1">
    <source>
        <dbReference type="ARBA" id="ARBA00000085"/>
    </source>
</evidence>
<evidence type="ECO:0000256" key="7">
    <source>
        <dbReference type="ARBA" id="ARBA00022840"/>
    </source>
</evidence>
<keyword evidence="5" id="KW-0547">Nucleotide-binding</keyword>
<dbReference type="RefSeq" id="WP_144992278.1">
    <property type="nucleotide sequence ID" value="NZ_CP036281.1"/>
</dbReference>
<dbReference type="PROSITE" id="PS50110">
    <property type="entry name" value="RESPONSE_REGULATORY"/>
    <property type="match status" value="1"/>
</dbReference>
<evidence type="ECO:0000313" key="14">
    <source>
        <dbReference type="Proteomes" id="UP000317178"/>
    </source>
</evidence>
<evidence type="ECO:0000259" key="11">
    <source>
        <dbReference type="PROSITE" id="PS50110"/>
    </source>
</evidence>
<dbReference type="CDD" id="cd00156">
    <property type="entry name" value="REC"/>
    <property type="match status" value="1"/>
</dbReference>
<dbReference type="SUPFAM" id="SSF55874">
    <property type="entry name" value="ATPase domain of HSP90 chaperone/DNA topoisomerase II/histidine kinase"/>
    <property type="match status" value="1"/>
</dbReference>
<dbReference type="PANTHER" id="PTHR43065">
    <property type="entry name" value="SENSOR HISTIDINE KINASE"/>
    <property type="match status" value="1"/>
</dbReference>
<dbReference type="GO" id="GO:0006355">
    <property type="term" value="P:regulation of DNA-templated transcription"/>
    <property type="evidence" value="ECO:0007669"/>
    <property type="project" value="InterPro"/>
</dbReference>
<dbReference type="SUPFAM" id="SSF55785">
    <property type="entry name" value="PYP-like sensor domain (PAS domain)"/>
    <property type="match status" value="1"/>
</dbReference>
<dbReference type="PANTHER" id="PTHR43065:SF50">
    <property type="entry name" value="HISTIDINE KINASE"/>
    <property type="match status" value="1"/>
</dbReference>
<feature type="domain" description="Response regulatory" evidence="11">
    <location>
        <begin position="24"/>
        <end position="154"/>
    </location>
</feature>
<proteinExistence type="predicted"/>
<dbReference type="OrthoDB" id="260274at2"/>
<evidence type="ECO:0000256" key="2">
    <source>
        <dbReference type="ARBA" id="ARBA00012438"/>
    </source>
</evidence>
<gene>
    <name evidence="13" type="primary">kinE_1</name>
    <name evidence="13" type="ORF">Pla110_01860</name>
</gene>
<dbReference type="GO" id="GO:0005524">
    <property type="term" value="F:ATP binding"/>
    <property type="evidence" value="ECO:0007669"/>
    <property type="project" value="UniProtKB-KW"/>
</dbReference>
<dbReference type="AlphaFoldDB" id="A0A518CGY0"/>
<evidence type="ECO:0000313" key="13">
    <source>
        <dbReference type="EMBL" id="QDU78482.1"/>
    </source>
</evidence>
<protein>
    <recommendedName>
        <fullName evidence="2">histidine kinase</fullName>
        <ecNumber evidence="2">2.7.13.3</ecNumber>
    </recommendedName>
</protein>
<dbReference type="Proteomes" id="UP000317178">
    <property type="component" value="Chromosome"/>
</dbReference>
<dbReference type="InterPro" id="IPR011006">
    <property type="entry name" value="CheY-like_superfamily"/>
</dbReference>
<accession>A0A518CGY0</accession>
<dbReference type="InterPro" id="IPR036890">
    <property type="entry name" value="HATPase_C_sf"/>
</dbReference>
<keyword evidence="8" id="KW-0902">Two-component regulatory system</keyword>
<dbReference type="InterPro" id="IPR035965">
    <property type="entry name" value="PAS-like_dom_sf"/>
</dbReference>
<feature type="domain" description="PAS" evidence="12">
    <location>
        <begin position="174"/>
        <end position="228"/>
    </location>
</feature>
<dbReference type="Gene3D" id="3.30.450.20">
    <property type="entry name" value="PAS domain"/>
    <property type="match status" value="1"/>
</dbReference>
<keyword evidence="3 9" id="KW-0597">Phosphoprotein</keyword>
<dbReference type="InterPro" id="IPR004358">
    <property type="entry name" value="Sig_transdc_His_kin-like_C"/>
</dbReference>
<dbReference type="EMBL" id="CP036281">
    <property type="protein sequence ID" value="QDU78482.1"/>
    <property type="molecule type" value="Genomic_DNA"/>
</dbReference>
<dbReference type="Gene3D" id="3.30.565.10">
    <property type="entry name" value="Histidine kinase-like ATPase, C-terminal domain"/>
    <property type="match status" value="1"/>
</dbReference>
<evidence type="ECO:0000256" key="6">
    <source>
        <dbReference type="ARBA" id="ARBA00022777"/>
    </source>
</evidence>
<keyword evidence="6 13" id="KW-0418">Kinase</keyword>
<dbReference type="EC" id="2.7.13.3" evidence="2"/>
<reference evidence="13 14" key="1">
    <citation type="submission" date="2019-02" db="EMBL/GenBank/DDBJ databases">
        <title>Deep-cultivation of Planctomycetes and their phenomic and genomic characterization uncovers novel biology.</title>
        <authorList>
            <person name="Wiegand S."/>
            <person name="Jogler M."/>
            <person name="Boedeker C."/>
            <person name="Pinto D."/>
            <person name="Vollmers J."/>
            <person name="Rivas-Marin E."/>
            <person name="Kohn T."/>
            <person name="Peeters S.H."/>
            <person name="Heuer A."/>
            <person name="Rast P."/>
            <person name="Oberbeckmann S."/>
            <person name="Bunk B."/>
            <person name="Jeske O."/>
            <person name="Meyerdierks A."/>
            <person name="Storesund J.E."/>
            <person name="Kallscheuer N."/>
            <person name="Luecker S."/>
            <person name="Lage O.M."/>
            <person name="Pohl T."/>
            <person name="Merkel B.J."/>
            <person name="Hornburger P."/>
            <person name="Mueller R.-W."/>
            <person name="Bruemmer F."/>
            <person name="Labrenz M."/>
            <person name="Spormann A.M."/>
            <person name="Op den Camp H."/>
            <person name="Overmann J."/>
            <person name="Amann R."/>
            <person name="Jetten M.S.M."/>
            <person name="Mascher T."/>
            <person name="Medema M.H."/>
            <person name="Devos D.P."/>
            <person name="Kaster A.-K."/>
            <person name="Ovreas L."/>
            <person name="Rohde M."/>
            <person name="Galperin M.Y."/>
            <person name="Jogler C."/>
        </authorList>
    </citation>
    <scope>NUCLEOTIDE SEQUENCE [LARGE SCALE GENOMIC DNA]</scope>
    <source>
        <strain evidence="13 14">Pla110</strain>
    </source>
</reference>
<keyword evidence="14" id="KW-1185">Reference proteome</keyword>
<feature type="modified residue" description="4-aspartylphosphate" evidence="9">
    <location>
        <position position="73"/>
    </location>
</feature>